<feature type="compositionally biased region" description="Basic and acidic residues" evidence="1">
    <location>
        <begin position="79"/>
        <end position="95"/>
    </location>
</feature>
<organism evidence="2">
    <name type="scientific">Staphylococcus aureus</name>
    <dbReference type="NCBI Taxonomy" id="1280"/>
    <lineage>
        <taxon>Bacteria</taxon>
        <taxon>Bacillati</taxon>
        <taxon>Bacillota</taxon>
        <taxon>Bacilli</taxon>
        <taxon>Bacillales</taxon>
        <taxon>Staphylococcaceae</taxon>
        <taxon>Staphylococcus</taxon>
    </lineage>
</organism>
<dbReference type="RefSeq" id="WP_001632021.1">
    <property type="nucleotide sequence ID" value="NC_013327.1"/>
</dbReference>
<accession>D2J7K3</accession>
<geneLocation type="plasmid" evidence="2">
    <name>pWBG749</name>
</geneLocation>
<feature type="region of interest" description="Disordered" evidence="1">
    <location>
        <begin position="79"/>
        <end position="102"/>
    </location>
</feature>
<protein>
    <submittedName>
        <fullName evidence="2">Uncharacterized protein</fullName>
    </submittedName>
</protein>
<dbReference type="EMBL" id="GQ900391">
    <property type="protein sequence ID" value="ACZ58752.1"/>
    <property type="molecule type" value="Genomic_DNA"/>
</dbReference>
<name>D2J7K3_STAAU</name>
<evidence type="ECO:0000313" key="2">
    <source>
        <dbReference type="EMBL" id="ACZ58752.1"/>
    </source>
</evidence>
<proteinExistence type="predicted"/>
<evidence type="ECO:0000313" key="3">
    <source>
        <dbReference type="EMBL" id="ACZ66237.1"/>
    </source>
</evidence>
<gene>
    <name evidence="3" type="ORF">SAP030A_041</name>
    <name evidence="2" type="ORF">SAP031A_010</name>
</gene>
<reference evidence="2" key="2">
    <citation type="submission" date="2009-12" db="EMBL/GenBank/DDBJ databases">
        <authorList>
            <person name="Summers A.O."/>
            <person name="Shearer J."/>
            <person name="Wireman J."/>
        </authorList>
    </citation>
    <scope>NUCLEOTIDE SEQUENCE</scope>
    <source>
        <strain evidence="2">WBG8381</strain>
        <plasmid evidence="3">pWBG748</plasmid>
        <plasmid evidence="2">pWBG749</plasmid>
    </source>
</reference>
<evidence type="ECO:0000256" key="1">
    <source>
        <dbReference type="SAM" id="MobiDB-lite"/>
    </source>
</evidence>
<sequence>MENKYDSLLNKKRNRTRNYENTMLDTSERYSILPTHSLRVKGIIHSKAVALKKIGLYDNLNDVLEAALEKFIEEYSDSEKQEIRNQEKEENEQKLRRVKNKK</sequence>
<geneLocation type="plasmid" evidence="3">
    <name>pWBG748</name>
</geneLocation>
<keyword evidence="2" id="KW-0614">Plasmid</keyword>
<reference evidence="2" key="1">
    <citation type="submission" date="2009-08" db="EMBL/GenBank/DDBJ databases">
        <authorList>
            <person name="Gill J."/>
            <person name="Borman J."/>
            <person name="Shetty J."/>
            <person name="Hostetler J."/>
            <person name="Durkin S."/>
            <person name="Montgomery B."/>
        </authorList>
    </citation>
    <scope>NUCLEOTIDE SEQUENCE</scope>
    <source>
        <strain evidence="2">WBG8381</strain>
        <plasmid evidence="3">pWBG748</plasmid>
        <plasmid evidence="2">pWBG749</plasmid>
    </source>
</reference>
<dbReference type="EMBL" id="GQ915265">
    <property type="protein sequence ID" value="ACZ66237.1"/>
    <property type="molecule type" value="Genomic_DNA"/>
</dbReference>
<dbReference type="AlphaFoldDB" id="D2J7K3"/>